<name>A0A1J4JK39_9EUKA</name>
<keyword evidence="2" id="KW-1185">Reference proteome</keyword>
<dbReference type="InterPro" id="IPR011989">
    <property type="entry name" value="ARM-like"/>
</dbReference>
<organism evidence="1 2">
    <name type="scientific">Tritrichomonas foetus</name>
    <dbReference type="NCBI Taxonomy" id="1144522"/>
    <lineage>
        <taxon>Eukaryota</taxon>
        <taxon>Metamonada</taxon>
        <taxon>Parabasalia</taxon>
        <taxon>Tritrichomonadida</taxon>
        <taxon>Tritrichomonadidae</taxon>
        <taxon>Tritrichomonas</taxon>
    </lineage>
</organism>
<protein>
    <submittedName>
        <fullName evidence="1">Uncharacterized protein</fullName>
    </submittedName>
</protein>
<accession>A0A1J4JK39</accession>
<dbReference type="EMBL" id="MLAK01001002">
    <property type="protein sequence ID" value="OHS99514.1"/>
    <property type="molecule type" value="Genomic_DNA"/>
</dbReference>
<reference evidence="1" key="1">
    <citation type="submission" date="2016-10" db="EMBL/GenBank/DDBJ databases">
        <authorList>
            <person name="Benchimol M."/>
            <person name="Almeida L.G."/>
            <person name="Vasconcelos A.T."/>
            <person name="Perreira-Neves A."/>
            <person name="Rosa I.A."/>
            <person name="Tasca T."/>
            <person name="Bogo M.R."/>
            <person name="de Souza W."/>
        </authorList>
    </citation>
    <scope>NUCLEOTIDE SEQUENCE [LARGE SCALE GENOMIC DNA]</scope>
    <source>
        <strain evidence="1">K</strain>
    </source>
</reference>
<gene>
    <name evidence="1" type="ORF">TRFO_34065</name>
</gene>
<sequence>MINYKEISGSSLLNKGLTVLAIPNTKPKQIASKPFCSKIEIDPQELRPFLQKLDLSNIHSSEFLPAIEDLYQFTKFHIFSHPEQFEHFQTLFSFLFTLIFSNECCQKDFFQSRSLNILNNFLNPPESLSASYFADILYDMKIIEHIKKILLSKRSNDIIIKNSLKLLSTFSQINSAIAQDILSTISLKTIIYVLTKYQAYEGIRNTILKLLHLLTKCDTDPIIDDFFEIIQFYIKNYSEHNLIILYISQMIIKSNISALKYKSCLLFTTLLNSFLEYNSDSENDVNFWEPALNIIWNIHSKCDTFIDGLNYKALVLFITSNDENVMLAAIGAIENILTHSGLTEFFIENYNVIPSLVIAYSIGTYQIKCYSISAMTNAIISAPESLIPEFINNECIGHLINSLEISKSRVLIKVIRSLDILLSYAFDNESIRDFALNDFSQNYCPDLFEKIFESDKEEVHQMSQAFLSHYPQLFENNNE</sequence>
<dbReference type="Proteomes" id="UP000179807">
    <property type="component" value="Unassembled WGS sequence"/>
</dbReference>
<evidence type="ECO:0000313" key="1">
    <source>
        <dbReference type="EMBL" id="OHS99514.1"/>
    </source>
</evidence>
<comment type="caution">
    <text evidence="1">The sequence shown here is derived from an EMBL/GenBank/DDBJ whole genome shotgun (WGS) entry which is preliminary data.</text>
</comment>
<evidence type="ECO:0000313" key="2">
    <source>
        <dbReference type="Proteomes" id="UP000179807"/>
    </source>
</evidence>
<dbReference type="SUPFAM" id="SSF48371">
    <property type="entry name" value="ARM repeat"/>
    <property type="match status" value="1"/>
</dbReference>
<dbReference type="GeneID" id="94844151"/>
<dbReference type="RefSeq" id="XP_068352651.1">
    <property type="nucleotide sequence ID" value="XM_068509447.1"/>
</dbReference>
<proteinExistence type="predicted"/>
<dbReference type="VEuPathDB" id="TrichDB:TRFO_34065"/>
<dbReference type="InterPro" id="IPR016024">
    <property type="entry name" value="ARM-type_fold"/>
</dbReference>
<dbReference type="Gene3D" id="1.25.10.10">
    <property type="entry name" value="Leucine-rich Repeat Variant"/>
    <property type="match status" value="1"/>
</dbReference>
<dbReference type="AlphaFoldDB" id="A0A1J4JK39"/>